<evidence type="ECO:0000313" key="1">
    <source>
        <dbReference type="EMBL" id="KAI0054320.1"/>
    </source>
</evidence>
<accession>A0ACB8SD01</accession>
<evidence type="ECO:0000313" key="2">
    <source>
        <dbReference type="Proteomes" id="UP000814140"/>
    </source>
</evidence>
<reference evidence="1" key="2">
    <citation type="journal article" date="2022" name="New Phytol.">
        <title>Evolutionary transition to the ectomycorrhizal habit in the genomes of a hyperdiverse lineage of mushroom-forming fungi.</title>
        <authorList>
            <person name="Looney B."/>
            <person name="Miyauchi S."/>
            <person name="Morin E."/>
            <person name="Drula E."/>
            <person name="Courty P.E."/>
            <person name="Kohler A."/>
            <person name="Kuo A."/>
            <person name="LaButti K."/>
            <person name="Pangilinan J."/>
            <person name="Lipzen A."/>
            <person name="Riley R."/>
            <person name="Andreopoulos W."/>
            <person name="He G."/>
            <person name="Johnson J."/>
            <person name="Nolan M."/>
            <person name="Tritt A."/>
            <person name="Barry K.W."/>
            <person name="Grigoriev I.V."/>
            <person name="Nagy L.G."/>
            <person name="Hibbett D."/>
            <person name="Henrissat B."/>
            <person name="Matheny P.B."/>
            <person name="Labbe J."/>
            <person name="Martin F.M."/>
        </authorList>
    </citation>
    <scope>NUCLEOTIDE SEQUENCE</scope>
    <source>
        <strain evidence="1">HHB10654</strain>
    </source>
</reference>
<gene>
    <name evidence="1" type="ORF">BV25DRAFT_1922799</name>
</gene>
<protein>
    <submittedName>
        <fullName evidence="1">Uncharacterized protein</fullName>
    </submittedName>
</protein>
<sequence length="232" mass="25933">MDLHGTESSILYAHARELSPFFIDTEVQPDGDVIFPPFHPPITGDQEQHGYSSSSWDLPVLSLFESSSSAHSVLNHQEEFFQYSLAKSGHASHDNHARLTEMFLSVFSWRASDFTGKDSTSSPTSEQETNLEQRKTKRNQSNYILRTERERYESHLQDDFNDVFQPSGCVLCNKGRSFSPSSSSLLAKIDDISVVPPTNISANSTRLRPDGTFNDGSAIVSHLVFSTFIIPV</sequence>
<keyword evidence="2" id="KW-1185">Reference proteome</keyword>
<name>A0ACB8SD01_9AGAM</name>
<dbReference type="Proteomes" id="UP000814140">
    <property type="component" value="Unassembled WGS sequence"/>
</dbReference>
<comment type="caution">
    <text evidence="1">The sequence shown here is derived from an EMBL/GenBank/DDBJ whole genome shotgun (WGS) entry which is preliminary data.</text>
</comment>
<proteinExistence type="predicted"/>
<organism evidence="1 2">
    <name type="scientific">Artomyces pyxidatus</name>
    <dbReference type="NCBI Taxonomy" id="48021"/>
    <lineage>
        <taxon>Eukaryota</taxon>
        <taxon>Fungi</taxon>
        <taxon>Dikarya</taxon>
        <taxon>Basidiomycota</taxon>
        <taxon>Agaricomycotina</taxon>
        <taxon>Agaricomycetes</taxon>
        <taxon>Russulales</taxon>
        <taxon>Auriscalpiaceae</taxon>
        <taxon>Artomyces</taxon>
    </lineage>
</organism>
<dbReference type="EMBL" id="MU277517">
    <property type="protein sequence ID" value="KAI0054320.1"/>
    <property type="molecule type" value="Genomic_DNA"/>
</dbReference>
<reference evidence="1" key="1">
    <citation type="submission" date="2021-03" db="EMBL/GenBank/DDBJ databases">
        <authorList>
            <consortium name="DOE Joint Genome Institute"/>
            <person name="Ahrendt S."/>
            <person name="Looney B.P."/>
            <person name="Miyauchi S."/>
            <person name="Morin E."/>
            <person name="Drula E."/>
            <person name="Courty P.E."/>
            <person name="Chicoki N."/>
            <person name="Fauchery L."/>
            <person name="Kohler A."/>
            <person name="Kuo A."/>
            <person name="Labutti K."/>
            <person name="Pangilinan J."/>
            <person name="Lipzen A."/>
            <person name="Riley R."/>
            <person name="Andreopoulos W."/>
            <person name="He G."/>
            <person name="Johnson J."/>
            <person name="Barry K.W."/>
            <person name="Grigoriev I.V."/>
            <person name="Nagy L."/>
            <person name="Hibbett D."/>
            <person name="Henrissat B."/>
            <person name="Matheny P.B."/>
            <person name="Labbe J."/>
            <person name="Martin F."/>
        </authorList>
    </citation>
    <scope>NUCLEOTIDE SEQUENCE</scope>
    <source>
        <strain evidence="1">HHB10654</strain>
    </source>
</reference>